<dbReference type="InterPro" id="IPR005153">
    <property type="entry name" value="MbtH-like_dom"/>
</dbReference>
<dbReference type="Gene3D" id="3.90.820.10">
    <property type="entry name" value="Structural Genomics, Unknown Function 30-nov-00 1gh9 Mol_id"/>
    <property type="match status" value="1"/>
</dbReference>
<dbReference type="EMBL" id="JABENB010000001">
    <property type="protein sequence ID" value="NNG38593.1"/>
    <property type="molecule type" value="Genomic_DNA"/>
</dbReference>
<dbReference type="SUPFAM" id="SSF160582">
    <property type="entry name" value="MbtH-like"/>
    <property type="match status" value="1"/>
</dbReference>
<dbReference type="AlphaFoldDB" id="A0A849AFH8"/>
<organism evidence="3 4">
    <name type="scientific">Flexivirga aerilata</name>
    <dbReference type="NCBI Taxonomy" id="1656889"/>
    <lineage>
        <taxon>Bacteria</taxon>
        <taxon>Bacillati</taxon>
        <taxon>Actinomycetota</taxon>
        <taxon>Actinomycetes</taxon>
        <taxon>Micrococcales</taxon>
        <taxon>Dermacoccaceae</taxon>
        <taxon>Flexivirga</taxon>
    </lineage>
</organism>
<evidence type="ECO:0000313" key="4">
    <source>
        <dbReference type="Proteomes" id="UP000557772"/>
    </source>
</evidence>
<protein>
    <submittedName>
        <fullName evidence="3">MbtH family NRPS accessory protein</fullName>
    </submittedName>
</protein>
<feature type="domain" description="MbtH-like" evidence="2">
    <location>
        <begin position="1"/>
        <end position="51"/>
    </location>
</feature>
<evidence type="ECO:0000256" key="1">
    <source>
        <dbReference type="SAM" id="MobiDB-lite"/>
    </source>
</evidence>
<sequence length="74" mass="8202">MSGPSDSGLFFVLVGRVERLTIWPVGSSIPADWRVAFGPGTHQQCEEYVERHRGETHPKGVPATAWQVPERLTS</sequence>
<comment type="caution">
    <text evidence="3">The sequence shown here is derived from an EMBL/GenBank/DDBJ whole genome shotgun (WGS) entry which is preliminary data.</text>
</comment>
<accession>A0A849AFH8</accession>
<evidence type="ECO:0000313" key="3">
    <source>
        <dbReference type="EMBL" id="NNG38593.1"/>
    </source>
</evidence>
<feature type="region of interest" description="Disordered" evidence="1">
    <location>
        <begin position="52"/>
        <end position="74"/>
    </location>
</feature>
<dbReference type="InterPro" id="IPR038020">
    <property type="entry name" value="MbtH-like_sf"/>
</dbReference>
<dbReference type="Pfam" id="PF03621">
    <property type="entry name" value="MbtH"/>
    <property type="match status" value="1"/>
</dbReference>
<evidence type="ECO:0000259" key="2">
    <source>
        <dbReference type="SMART" id="SM00923"/>
    </source>
</evidence>
<keyword evidence="4" id="KW-1185">Reference proteome</keyword>
<reference evidence="3 4" key="1">
    <citation type="submission" date="2020-05" db="EMBL/GenBank/DDBJ databases">
        <title>Flexivirga sp. ID2601S isolated from air conditioner.</title>
        <authorList>
            <person name="Kim D.H."/>
        </authorList>
    </citation>
    <scope>NUCLEOTIDE SEQUENCE [LARGE SCALE GENOMIC DNA]</scope>
    <source>
        <strain evidence="3 4">ID2601S</strain>
    </source>
</reference>
<gene>
    <name evidence="3" type="ORF">HJ588_04785</name>
</gene>
<dbReference type="SMART" id="SM00923">
    <property type="entry name" value="MbtH"/>
    <property type="match status" value="1"/>
</dbReference>
<name>A0A849AFH8_9MICO</name>
<dbReference type="Proteomes" id="UP000557772">
    <property type="component" value="Unassembled WGS sequence"/>
</dbReference>
<proteinExistence type="predicted"/>
<dbReference type="RefSeq" id="WP_171152552.1">
    <property type="nucleotide sequence ID" value="NZ_JABENB010000001.1"/>
</dbReference>